<evidence type="ECO:0000313" key="1">
    <source>
        <dbReference type="EMBL" id="GBO26492.1"/>
    </source>
</evidence>
<dbReference type="AlphaFoldDB" id="A0A4Y2VPE7"/>
<dbReference type="OrthoDB" id="8063525at2759"/>
<gene>
    <name evidence="1" type="ORF">AVEN_165497_1</name>
</gene>
<dbReference type="EMBL" id="BGPR01049506">
    <property type="protein sequence ID" value="GBO26492.1"/>
    <property type="molecule type" value="Genomic_DNA"/>
</dbReference>
<dbReference type="Proteomes" id="UP000499080">
    <property type="component" value="Unassembled WGS sequence"/>
</dbReference>
<organism evidence="1 2">
    <name type="scientific">Araneus ventricosus</name>
    <name type="common">Orbweaver spider</name>
    <name type="synonym">Epeira ventricosa</name>
    <dbReference type="NCBI Taxonomy" id="182803"/>
    <lineage>
        <taxon>Eukaryota</taxon>
        <taxon>Metazoa</taxon>
        <taxon>Ecdysozoa</taxon>
        <taxon>Arthropoda</taxon>
        <taxon>Chelicerata</taxon>
        <taxon>Arachnida</taxon>
        <taxon>Araneae</taxon>
        <taxon>Araneomorphae</taxon>
        <taxon>Entelegynae</taxon>
        <taxon>Araneoidea</taxon>
        <taxon>Araneidae</taxon>
        <taxon>Araneus</taxon>
    </lineage>
</organism>
<evidence type="ECO:0000313" key="2">
    <source>
        <dbReference type="Proteomes" id="UP000499080"/>
    </source>
</evidence>
<protein>
    <submittedName>
        <fullName evidence="1">Uncharacterized protein</fullName>
    </submittedName>
</protein>
<sequence length="143" mass="16274">MEKKKETKGLLLIIIIAMKNIPLGKQEDTVKIGSFEFILWSYEFPIHIMLKYHPLLLVVLLKKVLPCLRPMTYLELYSRRKALVNISCRHPPAHSWYRSEGPGAAIRFKGDRKDKTARLSSGHLKTSDSLVVIRSSISAQSAT</sequence>
<reference evidence="1 2" key="1">
    <citation type="journal article" date="2019" name="Sci. Rep.">
        <title>Orb-weaving spider Araneus ventricosus genome elucidates the spidroin gene catalogue.</title>
        <authorList>
            <person name="Kono N."/>
            <person name="Nakamura H."/>
            <person name="Ohtoshi R."/>
            <person name="Moran D.A.P."/>
            <person name="Shinohara A."/>
            <person name="Yoshida Y."/>
            <person name="Fujiwara M."/>
            <person name="Mori M."/>
            <person name="Tomita M."/>
            <person name="Arakawa K."/>
        </authorList>
    </citation>
    <scope>NUCLEOTIDE SEQUENCE [LARGE SCALE GENOMIC DNA]</scope>
</reference>
<keyword evidence="2" id="KW-1185">Reference proteome</keyword>
<name>A0A4Y2VPE7_ARAVE</name>
<proteinExistence type="predicted"/>
<accession>A0A4Y2VPE7</accession>
<comment type="caution">
    <text evidence="1">The sequence shown here is derived from an EMBL/GenBank/DDBJ whole genome shotgun (WGS) entry which is preliminary data.</text>
</comment>